<evidence type="ECO:0000256" key="1">
    <source>
        <dbReference type="SAM" id="MobiDB-lite"/>
    </source>
</evidence>
<proteinExistence type="predicted"/>
<reference evidence="2 3" key="1">
    <citation type="journal article" date="2023" name="Plants (Basel)">
        <title>Bridging the Gap: Combining Genomics and Transcriptomics Approaches to Understand Stylosanthes scabra, an Orphan Legume from the Brazilian Caatinga.</title>
        <authorList>
            <person name="Ferreira-Neto J.R.C."/>
            <person name="da Silva M.D."/>
            <person name="Binneck E."/>
            <person name="de Melo N.F."/>
            <person name="da Silva R.H."/>
            <person name="de Melo A.L.T.M."/>
            <person name="Pandolfi V."/>
            <person name="Bustamante F.O."/>
            <person name="Brasileiro-Vidal A.C."/>
            <person name="Benko-Iseppon A.M."/>
        </authorList>
    </citation>
    <scope>NUCLEOTIDE SEQUENCE [LARGE SCALE GENOMIC DNA]</scope>
    <source>
        <tissue evidence="2">Leaves</tissue>
    </source>
</reference>
<organism evidence="2 3">
    <name type="scientific">Stylosanthes scabra</name>
    <dbReference type="NCBI Taxonomy" id="79078"/>
    <lineage>
        <taxon>Eukaryota</taxon>
        <taxon>Viridiplantae</taxon>
        <taxon>Streptophyta</taxon>
        <taxon>Embryophyta</taxon>
        <taxon>Tracheophyta</taxon>
        <taxon>Spermatophyta</taxon>
        <taxon>Magnoliopsida</taxon>
        <taxon>eudicotyledons</taxon>
        <taxon>Gunneridae</taxon>
        <taxon>Pentapetalae</taxon>
        <taxon>rosids</taxon>
        <taxon>fabids</taxon>
        <taxon>Fabales</taxon>
        <taxon>Fabaceae</taxon>
        <taxon>Papilionoideae</taxon>
        <taxon>50 kb inversion clade</taxon>
        <taxon>dalbergioids sensu lato</taxon>
        <taxon>Dalbergieae</taxon>
        <taxon>Pterocarpus clade</taxon>
        <taxon>Stylosanthes</taxon>
    </lineage>
</organism>
<feature type="region of interest" description="Disordered" evidence="1">
    <location>
        <begin position="28"/>
        <end position="51"/>
    </location>
</feature>
<feature type="compositionally biased region" description="Polar residues" evidence="1">
    <location>
        <begin position="28"/>
        <end position="40"/>
    </location>
</feature>
<evidence type="ECO:0000313" key="2">
    <source>
        <dbReference type="EMBL" id="MED6190444.1"/>
    </source>
</evidence>
<comment type="caution">
    <text evidence="2">The sequence shown here is derived from an EMBL/GenBank/DDBJ whole genome shotgun (WGS) entry which is preliminary data.</text>
</comment>
<keyword evidence="3" id="KW-1185">Reference proteome</keyword>
<gene>
    <name evidence="2" type="ORF">PIB30_105924</name>
</gene>
<evidence type="ECO:0000313" key="3">
    <source>
        <dbReference type="Proteomes" id="UP001341840"/>
    </source>
</evidence>
<dbReference type="Proteomes" id="UP001341840">
    <property type="component" value="Unassembled WGS sequence"/>
</dbReference>
<protein>
    <submittedName>
        <fullName evidence="2">Uncharacterized protein</fullName>
    </submittedName>
</protein>
<name>A0ABU6WWZ0_9FABA</name>
<sequence length="64" mass="7171">MAQRTLEEIVADDRRIMYRLDNISHATHNVNTEESVPSSQQERRPVGRPVGSVVELDILAASDP</sequence>
<dbReference type="EMBL" id="JASCZI010185271">
    <property type="protein sequence ID" value="MED6190444.1"/>
    <property type="molecule type" value="Genomic_DNA"/>
</dbReference>
<accession>A0ABU6WWZ0</accession>